<dbReference type="PANTHER" id="PTHR11135:SF0">
    <property type="entry name" value="ELONGATOR COMPLEX PROTEIN 3"/>
    <property type="match status" value="1"/>
</dbReference>
<dbReference type="SFLD" id="SFLDG01082">
    <property type="entry name" value="B12-binding_domain_containing"/>
    <property type="match status" value="1"/>
</dbReference>
<dbReference type="PROSITE" id="PS51918">
    <property type="entry name" value="RADICAL_SAM"/>
    <property type="match status" value="1"/>
</dbReference>
<proteinExistence type="predicted"/>
<comment type="caution">
    <text evidence="8">The sequence shown here is derived from an EMBL/GenBank/DDBJ whole genome shotgun (WGS) entry which is preliminary data.</text>
</comment>
<dbReference type="InterPro" id="IPR032432">
    <property type="entry name" value="Radical_SAM_C"/>
</dbReference>
<dbReference type="InterPro" id="IPR007197">
    <property type="entry name" value="rSAM"/>
</dbReference>
<dbReference type="InterPro" id="IPR058240">
    <property type="entry name" value="rSAM_sf"/>
</dbReference>
<dbReference type="InterPro" id="IPR023404">
    <property type="entry name" value="rSAM_horseshoe"/>
</dbReference>
<dbReference type="SFLD" id="SFLDG01086">
    <property type="entry name" value="elongater_protein-like"/>
    <property type="match status" value="1"/>
</dbReference>
<keyword evidence="2" id="KW-0004">4Fe-4S</keyword>
<feature type="domain" description="Radical SAM core" evidence="7">
    <location>
        <begin position="1"/>
        <end position="227"/>
    </location>
</feature>
<evidence type="ECO:0000313" key="8">
    <source>
        <dbReference type="EMBL" id="MBP2027821.1"/>
    </source>
</evidence>
<evidence type="ECO:0000256" key="6">
    <source>
        <dbReference type="ARBA" id="ARBA00023014"/>
    </source>
</evidence>
<dbReference type="SUPFAM" id="SSF102114">
    <property type="entry name" value="Radical SAM enzymes"/>
    <property type="match status" value="1"/>
</dbReference>
<dbReference type="Pfam" id="PF16199">
    <property type="entry name" value="Radical_SAM_C"/>
    <property type="match status" value="1"/>
</dbReference>
<evidence type="ECO:0000256" key="2">
    <source>
        <dbReference type="ARBA" id="ARBA00022485"/>
    </source>
</evidence>
<evidence type="ECO:0000256" key="1">
    <source>
        <dbReference type="ARBA" id="ARBA00001966"/>
    </source>
</evidence>
<accession>A0ABS4KJ52</accession>
<comment type="cofactor">
    <cofactor evidence="1">
        <name>[4Fe-4S] cluster</name>
        <dbReference type="ChEBI" id="CHEBI:49883"/>
    </cofactor>
</comment>
<keyword evidence="3" id="KW-0949">S-adenosyl-L-methionine</keyword>
<dbReference type="InterPro" id="IPR039661">
    <property type="entry name" value="ELP3"/>
</dbReference>
<dbReference type="Proteomes" id="UP001314903">
    <property type="component" value="Unassembled WGS sequence"/>
</dbReference>
<evidence type="ECO:0000259" key="7">
    <source>
        <dbReference type="PROSITE" id="PS51918"/>
    </source>
</evidence>
<evidence type="ECO:0000313" key="9">
    <source>
        <dbReference type="Proteomes" id="UP001314903"/>
    </source>
</evidence>
<keyword evidence="5" id="KW-0408">Iron</keyword>
<dbReference type="SMART" id="SM00729">
    <property type="entry name" value="Elp3"/>
    <property type="match status" value="1"/>
</dbReference>
<dbReference type="SFLD" id="SFLDS00029">
    <property type="entry name" value="Radical_SAM"/>
    <property type="match status" value="1"/>
</dbReference>
<protein>
    <submittedName>
        <fullName evidence="8">Histone acetyltransferase (RNA polymerase elongator complex component)</fullName>
    </submittedName>
</protein>
<keyword evidence="9" id="KW-1185">Reference proteome</keyword>
<organism evidence="8 9">
    <name type="scientific">Acetoanaerobium pronyense</name>
    <dbReference type="NCBI Taxonomy" id="1482736"/>
    <lineage>
        <taxon>Bacteria</taxon>
        <taxon>Bacillati</taxon>
        <taxon>Bacillota</taxon>
        <taxon>Clostridia</taxon>
        <taxon>Peptostreptococcales</taxon>
        <taxon>Filifactoraceae</taxon>
        <taxon>Acetoanaerobium</taxon>
    </lineage>
</organism>
<dbReference type="PANTHER" id="PTHR11135">
    <property type="entry name" value="HISTONE ACETYLTRANSFERASE-RELATED"/>
    <property type="match status" value="1"/>
</dbReference>
<reference evidence="8 9" key="1">
    <citation type="submission" date="2021-03" db="EMBL/GenBank/DDBJ databases">
        <title>Genomic Encyclopedia of Type Strains, Phase IV (KMG-IV): sequencing the most valuable type-strain genomes for metagenomic binning, comparative biology and taxonomic classification.</title>
        <authorList>
            <person name="Goeker M."/>
        </authorList>
    </citation>
    <scope>NUCLEOTIDE SEQUENCE [LARGE SCALE GENOMIC DNA]</scope>
    <source>
        <strain evidence="8 9">DSM 27512</strain>
    </source>
</reference>
<keyword evidence="4" id="KW-0479">Metal-binding</keyword>
<dbReference type="Pfam" id="PF04055">
    <property type="entry name" value="Radical_SAM"/>
    <property type="match status" value="1"/>
</dbReference>
<evidence type="ECO:0000256" key="5">
    <source>
        <dbReference type="ARBA" id="ARBA00023004"/>
    </source>
</evidence>
<name>A0ABS4KJ52_9FIRM</name>
<evidence type="ECO:0000256" key="3">
    <source>
        <dbReference type="ARBA" id="ARBA00022691"/>
    </source>
</evidence>
<dbReference type="InterPro" id="IPR006638">
    <property type="entry name" value="Elp3/MiaA/NifB-like_rSAM"/>
</dbReference>
<sequence>MKKIIPIFIPHQGCPNDCVFCNQRKITGKLASIDFDEIKKDIAEFIKTISKESDIEIAFFGGSFTALDRDIQKGCLDIANDYMKKDYRIKDIRISTRPDSIDKEILDFLKIHNVTIIELGVQSLDKEVLKLSNRGHDDRCVYTASNLIKEQGFKLGLQMMVGLPGDSPKKSIFTAMEFAKIKPDFARIYPVLVIKETALESMLLGKIYNPLSLDDTVQTVKKLYSILISSDIDVIRIGLQASDTINVGKEIVAGPFHPSIGELVYSSLIKDYLIKYIKQNKNTTDIDITCGTSMISKIVGNKKSNIKYFKENLNININVQEDILLNKDTILLDNNYITINSIAQKLYHEYF</sequence>
<gene>
    <name evidence="8" type="ORF">J2Z35_001619</name>
</gene>
<keyword evidence="6" id="KW-0411">Iron-sulfur</keyword>
<dbReference type="CDD" id="cd01335">
    <property type="entry name" value="Radical_SAM"/>
    <property type="match status" value="1"/>
</dbReference>
<dbReference type="Gene3D" id="3.80.30.20">
    <property type="entry name" value="tm_1862 like domain"/>
    <property type="match status" value="1"/>
</dbReference>
<dbReference type="RefSeq" id="WP_209660882.1">
    <property type="nucleotide sequence ID" value="NZ_JAGGLI010000016.1"/>
</dbReference>
<dbReference type="EMBL" id="JAGGLI010000016">
    <property type="protein sequence ID" value="MBP2027821.1"/>
    <property type="molecule type" value="Genomic_DNA"/>
</dbReference>
<evidence type="ECO:0000256" key="4">
    <source>
        <dbReference type="ARBA" id="ARBA00022723"/>
    </source>
</evidence>